<evidence type="ECO:0000313" key="12">
    <source>
        <dbReference type="Proteomes" id="UP000013827"/>
    </source>
</evidence>
<dbReference type="FunFam" id="3.40.1170.60:FF:000003">
    <property type="entry name" value="DNA polymerase eta"/>
    <property type="match status" value="1"/>
</dbReference>
<dbReference type="Proteomes" id="UP000013827">
    <property type="component" value="Unassembled WGS sequence"/>
</dbReference>
<dbReference type="Gene3D" id="1.10.150.20">
    <property type="entry name" value="5' to 3' exonuclease, C-terminal subdomain"/>
    <property type="match status" value="1"/>
</dbReference>
<dbReference type="HOGENOM" id="CLU_012348_7_0_1"/>
<dbReference type="GO" id="GO:0003684">
    <property type="term" value="F:damaged DNA binding"/>
    <property type="evidence" value="ECO:0007669"/>
    <property type="project" value="InterPro"/>
</dbReference>
<dbReference type="InterPro" id="IPR017961">
    <property type="entry name" value="DNA_pol_Y-fam_little_finger"/>
</dbReference>
<keyword evidence="8" id="KW-0539">Nucleus</keyword>
<evidence type="ECO:0000256" key="5">
    <source>
        <dbReference type="ARBA" id="ARBA00022763"/>
    </source>
</evidence>
<dbReference type="Gene3D" id="3.30.70.270">
    <property type="match status" value="2"/>
</dbReference>
<dbReference type="PaxDb" id="2903-EOD15381"/>
<accession>A0A0D3IVU6</accession>
<dbReference type="Gene3D" id="3.40.1170.60">
    <property type="match status" value="1"/>
</dbReference>
<evidence type="ECO:0000256" key="8">
    <source>
        <dbReference type="ARBA" id="ARBA00023242"/>
    </source>
</evidence>
<evidence type="ECO:0000313" key="11">
    <source>
        <dbReference type="EnsemblProtists" id="EOD15381"/>
    </source>
</evidence>
<evidence type="ECO:0000256" key="1">
    <source>
        <dbReference type="ARBA" id="ARBA00004123"/>
    </source>
</evidence>
<dbReference type="Pfam" id="PF21704">
    <property type="entry name" value="POLH-Rev1_HhH"/>
    <property type="match status" value="1"/>
</dbReference>
<dbReference type="GO" id="GO:0042276">
    <property type="term" value="P:error-prone translesion synthesis"/>
    <property type="evidence" value="ECO:0007669"/>
    <property type="project" value="TreeGrafter"/>
</dbReference>
<organism evidence="11 12">
    <name type="scientific">Emiliania huxleyi (strain CCMP1516)</name>
    <dbReference type="NCBI Taxonomy" id="280463"/>
    <lineage>
        <taxon>Eukaryota</taxon>
        <taxon>Haptista</taxon>
        <taxon>Haptophyta</taxon>
        <taxon>Prymnesiophyceae</taxon>
        <taxon>Isochrysidales</taxon>
        <taxon>Noelaerhabdaceae</taxon>
        <taxon>Emiliania</taxon>
    </lineage>
</organism>
<dbReference type="PROSITE" id="PS50173">
    <property type="entry name" value="UMUC"/>
    <property type="match status" value="1"/>
</dbReference>
<keyword evidence="5" id="KW-0227">DNA damage</keyword>
<dbReference type="eggNOG" id="KOG2095">
    <property type="taxonomic scope" value="Eukaryota"/>
</dbReference>
<keyword evidence="3" id="KW-0548">Nucleotidyltransferase</keyword>
<dbReference type="AlphaFoldDB" id="A0A0D3IVU6"/>
<dbReference type="PANTHER" id="PTHR45873:SF1">
    <property type="entry name" value="DNA POLYMERASE ETA"/>
    <property type="match status" value="1"/>
</dbReference>
<name>A0A0D3IVU6_EMIH1</name>
<dbReference type="Gene3D" id="3.30.1490.100">
    <property type="entry name" value="DNA polymerase, Y-family, little finger domain"/>
    <property type="match status" value="1"/>
</dbReference>
<dbReference type="InterPro" id="IPR052230">
    <property type="entry name" value="DNA_polymerase_eta"/>
</dbReference>
<dbReference type="GO" id="GO:0035861">
    <property type="term" value="C:site of double-strand break"/>
    <property type="evidence" value="ECO:0007669"/>
    <property type="project" value="TreeGrafter"/>
</dbReference>
<dbReference type="GO" id="GO:0046872">
    <property type="term" value="F:metal ion binding"/>
    <property type="evidence" value="ECO:0007669"/>
    <property type="project" value="UniProtKB-KW"/>
</dbReference>
<proteinExistence type="predicted"/>
<evidence type="ECO:0000259" key="10">
    <source>
        <dbReference type="PROSITE" id="PS50173"/>
    </source>
</evidence>
<evidence type="ECO:0000256" key="3">
    <source>
        <dbReference type="ARBA" id="ARBA00022695"/>
    </source>
</evidence>
<feature type="domain" description="UmuC" evidence="10">
    <location>
        <begin position="17"/>
        <end position="258"/>
    </location>
</feature>
<reference evidence="12" key="1">
    <citation type="journal article" date="2013" name="Nature">
        <title>Pan genome of the phytoplankton Emiliania underpins its global distribution.</title>
        <authorList>
            <person name="Read B.A."/>
            <person name="Kegel J."/>
            <person name="Klute M.J."/>
            <person name="Kuo A."/>
            <person name="Lefebvre S.C."/>
            <person name="Maumus F."/>
            <person name="Mayer C."/>
            <person name="Miller J."/>
            <person name="Monier A."/>
            <person name="Salamov A."/>
            <person name="Young J."/>
            <person name="Aguilar M."/>
            <person name="Claverie J.M."/>
            <person name="Frickenhaus S."/>
            <person name="Gonzalez K."/>
            <person name="Herman E.K."/>
            <person name="Lin Y.C."/>
            <person name="Napier J."/>
            <person name="Ogata H."/>
            <person name="Sarno A.F."/>
            <person name="Shmutz J."/>
            <person name="Schroeder D."/>
            <person name="de Vargas C."/>
            <person name="Verret F."/>
            <person name="von Dassow P."/>
            <person name="Valentin K."/>
            <person name="Van de Peer Y."/>
            <person name="Wheeler G."/>
            <person name="Dacks J.B."/>
            <person name="Delwiche C.F."/>
            <person name="Dyhrman S.T."/>
            <person name="Glockner G."/>
            <person name="John U."/>
            <person name="Richards T."/>
            <person name="Worden A.Z."/>
            <person name="Zhang X."/>
            <person name="Grigoriev I.V."/>
            <person name="Allen A.E."/>
            <person name="Bidle K."/>
            <person name="Borodovsky M."/>
            <person name="Bowler C."/>
            <person name="Brownlee C."/>
            <person name="Cock J.M."/>
            <person name="Elias M."/>
            <person name="Gladyshev V.N."/>
            <person name="Groth M."/>
            <person name="Guda C."/>
            <person name="Hadaegh A."/>
            <person name="Iglesias-Rodriguez M.D."/>
            <person name="Jenkins J."/>
            <person name="Jones B.M."/>
            <person name="Lawson T."/>
            <person name="Leese F."/>
            <person name="Lindquist E."/>
            <person name="Lobanov A."/>
            <person name="Lomsadze A."/>
            <person name="Malik S.B."/>
            <person name="Marsh M.E."/>
            <person name="Mackinder L."/>
            <person name="Mock T."/>
            <person name="Mueller-Roeber B."/>
            <person name="Pagarete A."/>
            <person name="Parker M."/>
            <person name="Probert I."/>
            <person name="Quesneville H."/>
            <person name="Raines C."/>
            <person name="Rensing S.A."/>
            <person name="Riano-Pachon D.M."/>
            <person name="Richier S."/>
            <person name="Rokitta S."/>
            <person name="Shiraiwa Y."/>
            <person name="Soanes D.M."/>
            <person name="van der Giezen M."/>
            <person name="Wahlund T.M."/>
            <person name="Williams B."/>
            <person name="Wilson W."/>
            <person name="Wolfe G."/>
            <person name="Wurch L.L."/>
        </authorList>
    </citation>
    <scope>NUCLEOTIDE SEQUENCE</scope>
</reference>
<dbReference type="RefSeq" id="XP_005767810.1">
    <property type="nucleotide sequence ID" value="XM_005767753.1"/>
</dbReference>
<keyword evidence="7" id="KW-0234">DNA repair</keyword>
<dbReference type="GeneID" id="17261527"/>
<dbReference type="GO" id="GO:0003887">
    <property type="term" value="F:DNA-directed DNA polymerase activity"/>
    <property type="evidence" value="ECO:0007669"/>
    <property type="project" value="TreeGrafter"/>
</dbReference>
<dbReference type="GO" id="GO:0009314">
    <property type="term" value="P:response to radiation"/>
    <property type="evidence" value="ECO:0007669"/>
    <property type="project" value="TreeGrafter"/>
</dbReference>
<dbReference type="STRING" id="2903.R1DXC0"/>
<dbReference type="PANTHER" id="PTHR45873">
    <property type="entry name" value="DNA POLYMERASE ETA"/>
    <property type="match status" value="1"/>
</dbReference>
<evidence type="ECO:0000256" key="4">
    <source>
        <dbReference type="ARBA" id="ARBA00022723"/>
    </source>
</evidence>
<keyword evidence="6" id="KW-0460">Magnesium</keyword>
<dbReference type="InterPro" id="IPR001126">
    <property type="entry name" value="UmuC"/>
</dbReference>
<dbReference type="GO" id="GO:0005657">
    <property type="term" value="C:replication fork"/>
    <property type="evidence" value="ECO:0007669"/>
    <property type="project" value="TreeGrafter"/>
</dbReference>
<keyword evidence="12" id="KW-1185">Reference proteome</keyword>
<keyword evidence="2" id="KW-0808">Transferase</keyword>
<sequence length="463" mass="49313">MSGGAQPRSSDSCRRAILHLDADCFYAQVEARRLKLPEGAPCAVQQWGGLLAVSYSARPFGVKRGMKVAEALALCPGLHIPHVATIGGGESGDAASPDRATTKVSLDRYREESRKIVDALEQQLEADASAAGCAAATLERASIDEVYVDVTALAAEELESRPPDSTGAAGDAAEGEWRCDAVDPWDQLLVGAAAVCSRLRDAVWQRAGYRLSAGIAHTKLVAKLASARRKPNQQTVVPRAAVHLLLGEAPLRSARGLGGKLGEEVAAALPCVGSIAGLAAVGEEELCRLFGRESGRWLYEVGAGELDEAVRACSAPKSLNALKSFRPTSEHAEVGRWLRLLAEELLERVAEDSARHRRTPRTLKLHWRGSLDAGHLRNWTAGRVGELTRVASRQCPFPPQGRRGPEQVVDAALRLLLPQGCQTAPLPTLTRLGLSCGDFAPIAARSIASMLQEGGREPGVPQL</sequence>
<dbReference type="Pfam" id="PF11799">
    <property type="entry name" value="IMS_C"/>
    <property type="match status" value="1"/>
</dbReference>
<dbReference type="InterPro" id="IPR043128">
    <property type="entry name" value="Rev_trsase/Diguanyl_cyclase"/>
</dbReference>
<dbReference type="KEGG" id="ehx:EMIHUDRAFT_211558"/>
<dbReference type="OMA" id="AWPCSNL"/>
<dbReference type="SUPFAM" id="SSF56672">
    <property type="entry name" value="DNA/RNA polymerases"/>
    <property type="match status" value="1"/>
</dbReference>
<comment type="subcellular location">
    <subcellularLocation>
        <location evidence="1">Nucleus</location>
    </subcellularLocation>
</comment>
<dbReference type="GO" id="GO:0005634">
    <property type="term" value="C:nucleus"/>
    <property type="evidence" value="ECO:0007669"/>
    <property type="project" value="UniProtKB-SubCell"/>
</dbReference>
<protein>
    <recommendedName>
        <fullName evidence="9">DNA polymerase eta</fullName>
    </recommendedName>
</protein>
<dbReference type="InterPro" id="IPR036775">
    <property type="entry name" value="DNA_pol_Y-fam_lit_finger_sf"/>
</dbReference>
<dbReference type="SUPFAM" id="SSF100879">
    <property type="entry name" value="Lesion bypass DNA polymerase (Y-family), little finger domain"/>
    <property type="match status" value="1"/>
</dbReference>
<reference evidence="11" key="2">
    <citation type="submission" date="2024-10" db="UniProtKB">
        <authorList>
            <consortium name="EnsemblProtists"/>
        </authorList>
    </citation>
    <scope>IDENTIFICATION</scope>
</reference>
<dbReference type="GO" id="GO:0006281">
    <property type="term" value="P:DNA repair"/>
    <property type="evidence" value="ECO:0007669"/>
    <property type="project" value="UniProtKB-KW"/>
</dbReference>
<dbReference type="Pfam" id="PF00817">
    <property type="entry name" value="IMS"/>
    <property type="match status" value="1"/>
</dbReference>
<evidence type="ECO:0000256" key="6">
    <source>
        <dbReference type="ARBA" id="ARBA00022842"/>
    </source>
</evidence>
<keyword evidence="4" id="KW-0479">Metal-binding</keyword>
<evidence type="ECO:0000256" key="7">
    <source>
        <dbReference type="ARBA" id="ARBA00023204"/>
    </source>
</evidence>
<evidence type="ECO:0000256" key="2">
    <source>
        <dbReference type="ARBA" id="ARBA00022679"/>
    </source>
</evidence>
<dbReference type="InterPro" id="IPR043502">
    <property type="entry name" value="DNA/RNA_pol_sf"/>
</dbReference>
<dbReference type="EnsemblProtists" id="EOD15381">
    <property type="protein sequence ID" value="EOD15381"/>
    <property type="gene ID" value="EMIHUDRAFT_211558"/>
</dbReference>
<evidence type="ECO:0000256" key="9">
    <source>
        <dbReference type="ARBA" id="ARBA00044975"/>
    </source>
</evidence>